<keyword evidence="3" id="KW-1185">Reference proteome</keyword>
<gene>
    <name evidence="2" type="ORF">AVEN_201739_1</name>
</gene>
<dbReference type="SUPFAM" id="SSF52540">
    <property type="entry name" value="P-loop containing nucleoside triphosphate hydrolases"/>
    <property type="match status" value="1"/>
</dbReference>
<dbReference type="OrthoDB" id="272985at2759"/>
<evidence type="ECO:0000313" key="3">
    <source>
        <dbReference type="Proteomes" id="UP000499080"/>
    </source>
</evidence>
<protein>
    <recommendedName>
        <fullName evidence="1">DNA helicase Pif1-like 2B domain-containing protein</fullName>
    </recommendedName>
</protein>
<proteinExistence type="predicted"/>
<reference evidence="2 3" key="1">
    <citation type="journal article" date="2019" name="Sci. Rep.">
        <title>Orb-weaving spider Araneus ventricosus genome elucidates the spidroin gene catalogue.</title>
        <authorList>
            <person name="Kono N."/>
            <person name="Nakamura H."/>
            <person name="Ohtoshi R."/>
            <person name="Moran D.A.P."/>
            <person name="Shinohara A."/>
            <person name="Yoshida Y."/>
            <person name="Fujiwara M."/>
            <person name="Mori M."/>
            <person name="Tomita M."/>
            <person name="Arakawa K."/>
        </authorList>
    </citation>
    <scope>NUCLEOTIDE SEQUENCE [LARGE SCALE GENOMIC DNA]</scope>
</reference>
<dbReference type="InterPro" id="IPR049163">
    <property type="entry name" value="Pif1-like_2B_dom"/>
</dbReference>
<evidence type="ECO:0000313" key="2">
    <source>
        <dbReference type="EMBL" id="GBN51939.1"/>
    </source>
</evidence>
<dbReference type="PANTHER" id="PTHR10492:SF92">
    <property type="entry name" value="ATP-DEPENDENT DNA HELICASE"/>
    <property type="match status" value="1"/>
</dbReference>
<comment type="caution">
    <text evidence="2">The sequence shown here is derived from an EMBL/GenBank/DDBJ whole genome shotgun (WGS) entry which is preliminary data.</text>
</comment>
<dbReference type="PANTHER" id="PTHR10492">
    <property type="match status" value="1"/>
</dbReference>
<organism evidence="2 3">
    <name type="scientific">Araneus ventricosus</name>
    <name type="common">Orbweaver spider</name>
    <name type="synonym">Epeira ventricosa</name>
    <dbReference type="NCBI Taxonomy" id="182803"/>
    <lineage>
        <taxon>Eukaryota</taxon>
        <taxon>Metazoa</taxon>
        <taxon>Ecdysozoa</taxon>
        <taxon>Arthropoda</taxon>
        <taxon>Chelicerata</taxon>
        <taxon>Arachnida</taxon>
        <taxon>Araneae</taxon>
        <taxon>Araneomorphae</taxon>
        <taxon>Entelegynae</taxon>
        <taxon>Araneoidea</taxon>
        <taxon>Araneidae</taxon>
        <taxon>Araneus</taxon>
    </lineage>
</organism>
<feature type="domain" description="DNA helicase Pif1-like 2B" evidence="1">
    <location>
        <begin position="27"/>
        <end position="69"/>
    </location>
</feature>
<name>A0A4Y2PLE0_ARAVE</name>
<dbReference type="Pfam" id="PF21530">
    <property type="entry name" value="Pif1_2B_dom"/>
    <property type="match status" value="1"/>
</dbReference>
<sequence>MIPGTFTEYRSFDTVVDADEAVNFPPEFLNSLDPAGLRLYRLTFKTGCPIILLRNLDPLKLCNATRLCVKRTLLYVIETTAILTGERKDETVFIPQIPLIATDLPFNFKRLQLPVRLAFSITINNPHGQANRYCGVDLRSSCFSHGQLYVACSRVDSPKIYIYFYT</sequence>
<dbReference type="EMBL" id="BGPR01011568">
    <property type="protein sequence ID" value="GBN51939.1"/>
    <property type="molecule type" value="Genomic_DNA"/>
</dbReference>
<dbReference type="Proteomes" id="UP000499080">
    <property type="component" value="Unassembled WGS sequence"/>
</dbReference>
<dbReference type="AlphaFoldDB" id="A0A4Y2PLE0"/>
<accession>A0A4Y2PLE0</accession>
<dbReference type="InterPro" id="IPR027417">
    <property type="entry name" value="P-loop_NTPase"/>
</dbReference>
<evidence type="ECO:0000259" key="1">
    <source>
        <dbReference type="Pfam" id="PF21530"/>
    </source>
</evidence>